<accession>A0A1J5RIF0</accession>
<keyword evidence="1" id="KW-0812">Transmembrane</keyword>
<keyword evidence="1" id="KW-1133">Transmembrane helix</keyword>
<evidence type="ECO:0008006" key="3">
    <source>
        <dbReference type="Google" id="ProtNLM"/>
    </source>
</evidence>
<dbReference type="AlphaFoldDB" id="A0A1J5RIF0"/>
<proteinExistence type="predicted"/>
<evidence type="ECO:0000256" key="1">
    <source>
        <dbReference type="SAM" id="Phobius"/>
    </source>
</evidence>
<keyword evidence="1" id="KW-0472">Membrane</keyword>
<comment type="caution">
    <text evidence="2">The sequence shown here is derived from an EMBL/GenBank/DDBJ whole genome shotgun (WGS) entry which is preliminary data.</text>
</comment>
<sequence>MDLIRFYKLLALSLSMESAALWLLNSHGDAKLMLFWLLHACASAAASWLVWWTLPATLRQPRILSLLLVFLLALLFPLIGMVGLLLASRLALAMPKGRRDEDAVQQAPQLHIYAIDPQLDKAVDALPAGQIARIASDAKAPTPQRIRAVLALRDMPARLALPLLRNLLGDPDEEIRLLAYGIASQWEQRLTADLQQAQKELDALRSQGASGNTLARAAQRVAELQMEFIYQGLAQGDLRKFALDQAWHYTIMGLQAQPDHPALLMLRLRLSMARDDLDNAQNTLLLLDEQTSPSVWVPYAAELAWKHRNFTAVGVILGQLKNTQVAPRLRPILRLWSPPDQQA</sequence>
<feature type="transmembrane region" description="Helical" evidence="1">
    <location>
        <begin position="63"/>
        <end position="87"/>
    </location>
</feature>
<dbReference type="EMBL" id="MLJW01000158">
    <property type="protein sequence ID" value="OIQ95862.1"/>
    <property type="molecule type" value="Genomic_DNA"/>
</dbReference>
<gene>
    <name evidence="2" type="ORF">GALL_221070</name>
</gene>
<evidence type="ECO:0000313" key="2">
    <source>
        <dbReference type="EMBL" id="OIQ95862.1"/>
    </source>
</evidence>
<organism evidence="2">
    <name type="scientific">mine drainage metagenome</name>
    <dbReference type="NCBI Taxonomy" id="410659"/>
    <lineage>
        <taxon>unclassified sequences</taxon>
        <taxon>metagenomes</taxon>
        <taxon>ecological metagenomes</taxon>
    </lineage>
</organism>
<feature type="transmembrane region" description="Helical" evidence="1">
    <location>
        <begin position="32"/>
        <end position="51"/>
    </location>
</feature>
<reference evidence="2" key="1">
    <citation type="submission" date="2016-10" db="EMBL/GenBank/DDBJ databases">
        <title>Sequence of Gallionella enrichment culture.</title>
        <authorList>
            <person name="Poehlein A."/>
            <person name="Muehling M."/>
            <person name="Daniel R."/>
        </authorList>
    </citation>
    <scope>NUCLEOTIDE SEQUENCE</scope>
</reference>
<name>A0A1J5RIF0_9ZZZZ</name>
<protein>
    <recommendedName>
        <fullName evidence="3">HEAT repeat domain-containing protein</fullName>
    </recommendedName>
</protein>